<evidence type="ECO:0000256" key="1">
    <source>
        <dbReference type="SAM" id="SignalP"/>
    </source>
</evidence>
<feature type="signal peptide" evidence="1">
    <location>
        <begin position="1"/>
        <end position="35"/>
    </location>
</feature>
<comment type="caution">
    <text evidence="2">The sequence shown here is derived from an EMBL/GenBank/DDBJ whole genome shotgun (WGS) entry which is preliminary data.</text>
</comment>
<keyword evidence="1" id="KW-0732">Signal</keyword>
<sequence>MHLRHHWSTARTVAVTASTAAALLASPLAATTASAAPAADRMYRTWATNVNLRSNEGNPTACSSHPSTTNCPNVRQQVQPSHQLYVYCQKQGQTVGGNPYWVLVNDYTAPNTGWIASYYIDYPANRLPDVPDC</sequence>
<evidence type="ECO:0000313" key="2">
    <source>
        <dbReference type="EMBL" id="MCK8677022.1"/>
    </source>
</evidence>
<protein>
    <recommendedName>
        <fullName evidence="4">SH3 domain-containing protein</fullName>
    </recommendedName>
</protein>
<keyword evidence="3" id="KW-1185">Reference proteome</keyword>
<reference evidence="2 3" key="1">
    <citation type="submission" date="2022-04" db="EMBL/GenBank/DDBJ databases">
        <title>Streptomyces sp. nov. LCR6-01 isolated from Lichen of Dirinaria sp.</title>
        <authorList>
            <person name="Kanchanasin P."/>
            <person name="Tanasupawat S."/>
            <person name="Phongsopitanun W."/>
        </authorList>
    </citation>
    <scope>NUCLEOTIDE SEQUENCE [LARGE SCALE GENOMIC DNA]</scope>
    <source>
        <strain evidence="2 3">LCR6-01</strain>
    </source>
</reference>
<dbReference type="Proteomes" id="UP001522868">
    <property type="component" value="Unassembled WGS sequence"/>
</dbReference>
<organism evidence="2 3">
    <name type="scientific">Streptomyces lichenis</name>
    <dbReference type="NCBI Taxonomy" id="2306967"/>
    <lineage>
        <taxon>Bacteria</taxon>
        <taxon>Bacillati</taxon>
        <taxon>Actinomycetota</taxon>
        <taxon>Actinomycetes</taxon>
        <taxon>Kitasatosporales</taxon>
        <taxon>Streptomycetaceae</taxon>
        <taxon>Streptomyces</taxon>
    </lineage>
</organism>
<name>A0ABT0I6V2_9ACTN</name>
<evidence type="ECO:0000313" key="3">
    <source>
        <dbReference type="Proteomes" id="UP001522868"/>
    </source>
</evidence>
<evidence type="ECO:0008006" key="4">
    <source>
        <dbReference type="Google" id="ProtNLM"/>
    </source>
</evidence>
<proteinExistence type="predicted"/>
<feature type="chain" id="PRO_5045957679" description="SH3 domain-containing protein" evidence="1">
    <location>
        <begin position="36"/>
        <end position="133"/>
    </location>
</feature>
<gene>
    <name evidence="2" type="ORF">M1O15_06365</name>
</gene>
<dbReference type="EMBL" id="JALPTH010000004">
    <property type="protein sequence ID" value="MCK8677022.1"/>
    <property type="molecule type" value="Genomic_DNA"/>
</dbReference>
<accession>A0ABT0I6V2</accession>
<dbReference type="RefSeq" id="WP_248632239.1">
    <property type="nucleotide sequence ID" value="NZ_JALPTH010000004.1"/>
</dbReference>